<accession>A0A550CZI0</accession>
<evidence type="ECO:0000259" key="2">
    <source>
        <dbReference type="Pfam" id="PF20151"/>
    </source>
</evidence>
<dbReference type="Proteomes" id="UP000320762">
    <property type="component" value="Unassembled WGS sequence"/>
</dbReference>
<dbReference type="OrthoDB" id="2679643at2759"/>
<feature type="transmembrane region" description="Helical" evidence="1">
    <location>
        <begin position="173"/>
        <end position="192"/>
    </location>
</feature>
<dbReference type="EMBL" id="VDMD01000001">
    <property type="protein sequence ID" value="TRM70187.1"/>
    <property type="molecule type" value="Genomic_DNA"/>
</dbReference>
<evidence type="ECO:0000313" key="4">
    <source>
        <dbReference type="Proteomes" id="UP000320762"/>
    </source>
</evidence>
<proteinExistence type="predicted"/>
<feature type="transmembrane region" description="Helical" evidence="1">
    <location>
        <begin position="101"/>
        <end position="123"/>
    </location>
</feature>
<reference evidence="3 4" key="1">
    <citation type="journal article" date="2019" name="New Phytol.">
        <title>Comparative genomics reveals unique wood-decay strategies and fruiting body development in the Schizophyllaceae.</title>
        <authorList>
            <person name="Almasi E."/>
            <person name="Sahu N."/>
            <person name="Krizsan K."/>
            <person name="Balint B."/>
            <person name="Kovacs G.M."/>
            <person name="Kiss B."/>
            <person name="Cseklye J."/>
            <person name="Drula E."/>
            <person name="Henrissat B."/>
            <person name="Nagy I."/>
            <person name="Chovatia M."/>
            <person name="Adam C."/>
            <person name="LaButti K."/>
            <person name="Lipzen A."/>
            <person name="Riley R."/>
            <person name="Grigoriev I.V."/>
            <person name="Nagy L.G."/>
        </authorList>
    </citation>
    <scope>NUCLEOTIDE SEQUENCE [LARGE SCALE GENOMIC DNA]</scope>
    <source>
        <strain evidence="3 4">NL-1724</strain>
    </source>
</reference>
<dbReference type="InterPro" id="IPR045340">
    <property type="entry name" value="DUF6533"/>
</dbReference>
<keyword evidence="1" id="KW-0472">Membrane</keyword>
<feature type="transmembrane region" description="Helical" evidence="1">
    <location>
        <begin position="69"/>
        <end position="89"/>
    </location>
</feature>
<evidence type="ECO:0000256" key="1">
    <source>
        <dbReference type="SAM" id="Phobius"/>
    </source>
</evidence>
<keyword evidence="1" id="KW-1133">Transmembrane helix</keyword>
<organism evidence="3 4">
    <name type="scientific">Schizophyllum amplum</name>
    <dbReference type="NCBI Taxonomy" id="97359"/>
    <lineage>
        <taxon>Eukaryota</taxon>
        <taxon>Fungi</taxon>
        <taxon>Dikarya</taxon>
        <taxon>Basidiomycota</taxon>
        <taxon>Agaricomycotina</taxon>
        <taxon>Agaricomycetes</taxon>
        <taxon>Agaricomycetidae</taxon>
        <taxon>Agaricales</taxon>
        <taxon>Schizophyllaceae</taxon>
        <taxon>Schizophyllum</taxon>
    </lineage>
</organism>
<protein>
    <recommendedName>
        <fullName evidence="2">DUF6533 domain-containing protein</fullName>
    </recommendedName>
</protein>
<comment type="caution">
    <text evidence="3">The sequence shown here is derived from an EMBL/GenBank/DDBJ whole genome shotgun (WGS) entry which is preliminary data.</text>
</comment>
<keyword evidence="1" id="KW-0812">Transmembrane</keyword>
<feature type="transmembrane region" description="Helical" evidence="1">
    <location>
        <begin position="135"/>
        <end position="153"/>
    </location>
</feature>
<dbReference type="AlphaFoldDB" id="A0A550CZI0"/>
<feature type="domain" description="DUF6533" evidence="2">
    <location>
        <begin position="30"/>
        <end position="72"/>
    </location>
</feature>
<name>A0A550CZI0_9AGAR</name>
<gene>
    <name evidence="3" type="ORF">BD626DRAFT_476571</name>
</gene>
<dbReference type="Pfam" id="PF20151">
    <property type="entry name" value="DUF6533"/>
    <property type="match status" value="1"/>
</dbReference>
<evidence type="ECO:0000313" key="3">
    <source>
        <dbReference type="EMBL" id="TRM70187.1"/>
    </source>
</evidence>
<keyword evidence="4" id="KW-1185">Reference proteome</keyword>
<sequence>MASTESFGFGATVLQELDHLEGGENGRRITIAFFCLTVYDWFLTLHEEVEHFWPEPLSISKALFLVNRYMPPAIMMCVCTLGFGLWNPSDEVCRPAIQASFILNAFSISVVQAMLVLRFWYLFADRNLIRVPMTLGYLANVVLTLYFTIVSAADLEILRYIPGIQGCRVSRPAHFWRIYLPSLVVHTLLFVLMLVRAVKNRHLLQRTPLFKRILRDVAVGFTAIGSFFHQYPKINVPSIYSSMLLGCTSVALSRVLLSVHSLAAKLGSRTPWALNNIELSRLSWRQGSTEGEIVVEKTFIDEDETWDPQDLNERDRRRISEFVRRT</sequence>